<feature type="compositionally biased region" description="Basic and acidic residues" evidence="1">
    <location>
        <begin position="1"/>
        <end position="11"/>
    </location>
</feature>
<proteinExistence type="predicted"/>
<dbReference type="PATRIC" id="fig|1125718.3.peg.2211"/>
<evidence type="ECO:0000313" key="3">
    <source>
        <dbReference type="Proteomes" id="UP000002941"/>
    </source>
</evidence>
<evidence type="ECO:0000313" key="2">
    <source>
        <dbReference type="EMBL" id="EJF39496.1"/>
    </source>
</evidence>
<dbReference type="Proteomes" id="UP000002941">
    <property type="component" value="Unassembled WGS sequence"/>
</dbReference>
<protein>
    <submittedName>
        <fullName evidence="2">Uncharacterized protein</fullName>
    </submittedName>
</protein>
<comment type="caution">
    <text evidence="2">The sequence shown here is derived from an EMBL/GenBank/DDBJ whole genome shotgun (WGS) entry which is preliminary data.</text>
</comment>
<sequence>MSGTSKIEECCAHGPSLLPQPHGEEGARGPGPERSGQAGRRQDPVAGLSTRFSTRFNARY</sequence>
<keyword evidence="3" id="KW-1185">Reference proteome</keyword>
<dbReference type="AlphaFoldDB" id="J0WSW9"/>
<dbReference type="EMBL" id="AKFT01000177">
    <property type="protein sequence ID" value="EJF39496.1"/>
    <property type="molecule type" value="Genomic_DNA"/>
</dbReference>
<gene>
    <name evidence="2" type="ORF">HMPREF1318_0043</name>
</gene>
<reference evidence="2 3" key="1">
    <citation type="submission" date="2012-05" db="EMBL/GenBank/DDBJ databases">
        <authorList>
            <person name="Harkins D.M."/>
            <person name="Madupu R."/>
            <person name="Durkin A.S."/>
            <person name="Torralba M."/>
            <person name="Methe B."/>
            <person name="Sutton G.G."/>
            <person name="Nelson K.E."/>
        </authorList>
    </citation>
    <scope>NUCLEOTIDE SEQUENCE [LARGE SCALE GENOMIC DNA]</scope>
    <source>
        <strain evidence="2 3">F0489</strain>
    </source>
</reference>
<organism evidence="2 3">
    <name type="scientific">Actinomyces massiliensis F0489</name>
    <dbReference type="NCBI Taxonomy" id="1125718"/>
    <lineage>
        <taxon>Bacteria</taxon>
        <taxon>Bacillati</taxon>
        <taxon>Actinomycetota</taxon>
        <taxon>Actinomycetes</taxon>
        <taxon>Actinomycetales</taxon>
        <taxon>Actinomycetaceae</taxon>
        <taxon>Actinomyces</taxon>
    </lineage>
</organism>
<feature type="compositionally biased region" description="Polar residues" evidence="1">
    <location>
        <begin position="50"/>
        <end position="60"/>
    </location>
</feature>
<name>J0WSW9_9ACTO</name>
<evidence type="ECO:0000256" key="1">
    <source>
        <dbReference type="SAM" id="MobiDB-lite"/>
    </source>
</evidence>
<accession>J0WSW9</accession>
<feature type="region of interest" description="Disordered" evidence="1">
    <location>
        <begin position="1"/>
        <end position="60"/>
    </location>
</feature>